<dbReference type="HOGENOM" id="CLU_077358_2_3_2"/>
<dbReference type="InterPro" id="IPR036425">
    <property type="entry name" value="MoaB/Mog-like_dom_sf"/>
</dbReference>
<dbReference type="PIRSF" id="PIRSF006443">
    <property type="entry name" value="MoaB"/>
    <property type="match status" value="1"/>
</dbReference>
<evidence type="ECO:0000256" key="2">
    <source>
        <dbReference type="ARBA" id="ARBA00023150"/>
    </source>
</evidence>
<feature type="domain" description="MoaB/Mog" evidence="3">
    <location>
        <begin position="18"/>
        <end position="168"/>
    </location>
</feature>
<dbReference type="PANTHER" id="PTHR43232">
    <property type="entry name" value="MOLYBDENUM COFACTOR BIOSYNTHESIS PROTEIN B"/>
    <property type="match status" value="1"/>
</dbReference>
<evidence type="ECO:0000256" key="1">
    <source>
        <dbReference type="ARBA" id="ARBA00006112"/>
    </source>
</evidence>
<dbReference type="FunFam" id="3.40.980.10:FF:000006">
    <property type="entry name" value="Molybdenum cofactor biosynthesis protein B"/>
    <property type="match status" value="1"/>
</dbReference>
<dbReference type="NCBIfam" id="TIGR00177">
    <property type="entry name" value="molyb_syn"/>
    <property type="match status" value="1"/>
</dbReference>
<protein>
    <submittedName>
        <fullName evidence="4">Molybdenum cofactor biosynthesis protein B</fullName>
    </submittedName>
</protein>
<dbReference type="OrthoDB" id="205337at2157"/>
<evidence type="ECO:0000313" key="4">
    <source>
        <dbReference type="EMBL" id="CCC82720.1"/>
    </source>
</evidence>
<dbReference type="AlphaFoldDB" id="G4RMP4"/>
<dbReference type="KEGG" id="ttn:TTX_2108"/>
<dbReference type="EMBL" id="FN869859">
    <property type="protein sequence ID" value="CCC82720.1"/>
    <property type="molecule type" value="Genomic_DNA"/>
</dbReference>
<dbReference type="eggNOG" id="arCOG00214">
    <property type="taxonomic scope" value="Archaea"/>
</dbReference>
<dbReference type="PROSITE" id="PS01078">
    <property type="entry name" value="MOCF_BIOSYNTHESIS_1"/>
    <property type="match status" value="1"/>
</dbReference>
<sequence>MRPHEEHKAKGPQRASFWVVTVSTSRFEAAKSGHSYTDESGDVAVRMIEAAGHRVAGRSLIKDDVVMIRSVLMDLLKRDDVDAVVFTGGTGIARSDVTVEAVRPLLDKEIDGFGDIFRLESYREVGTAAIMSRALAGIINGKLVVALPGSPNAVEVGLRIILPEVPHILYLARL</sequence>
<dbReference type="InterPro" id="IPR008284">
    <property type="entry name" value="MoCF_biosynth_CS"/>
</dbReference>
<dbReference type="InterPro" id="IPR012245">
    <property type="entry name" value="MoaB"/>
</dbReference>
<dbReference type="PANTHER" id="PTHR43232:SF2">
    <property type="entry name" value="MOLYBDENUM COFACTOR BIOSYNTHESIS PROTEIN B"/>
    <property type="match status" value="1"/>
</dbReference>
<dbReference type="Pfam" id="PF00994">
    <property type="entry name" value="MoCF_biosynth"/>
    <property type="match status" value="1"/>
</dbReference>
<proteinExistence type="inferred from homology"/>
<dbReference type="STRING" id="768679.TTX_2108"/>
<gene>
    <name evidence="4" type="primary">moaB</name>
    <name evidence="4" type="ordered locus">TTX_2108</name>
</gene>
<evidence type="ECO:0000259" key="3">
    <source>
        <dbReference type="SMART" id="SM00852"/>
    </source>
</evidence>
<dbReference type="GeneID" id="11262996"/>
<dbReference type="InterPro" id="IPR001453">
    <property type="entry name" value="MoaB/Mog_dom"/>
</dbReference>
<dbReference type="PATRIC" id="fig|768679.9.peg.2131"/>
<evidence type="ECO:0000313" key="5">
    <source>
        <dbReference type="Proteomes" id="UP000002654"/>
    </source>
</evidence>
<dbReference type="GO" id="GO:0006777">
    <property type="term" value="P:Mo-molybdopterin cofactor biosynthetic process"/>
    <property type="evidence" value="ECO:0007669"/>
    <property type="project" value="UniProtKB-KW"/>
</dbReference>
<dbReference type="SUPFAM" id="SSF53218">
    <property type="entry name" value="Molybdenum cofactor biosynthesis proteins"/>
    <property type="match status" value="1"/>
</dbReference>
<accession>G4RMP4</accession>
<dbReference type="GO" id="GO:0005829">
    <property type="term" value="C:cytosol"/>
    <property type="evidence" value="ECO:0007669"/>
    <property type="project" value="TreeGrafter"/>
</dbReference>
<dbReference type="RefSeq" id="WP_014127973.1">
    <property type="nucleotide sequence ID" value="NC_016070.1"/>
</dbReference>
<name>G4RMP4_THETK</name>
<dbReference type="CDD" id="cd00886">
    <property type="entry name" value="MogA_MoaB"/>
    <property type="match status" value="1"/>
</dbReference>
<comment type="similarity">
    <text evidence="1">Belongs to the MoaB/Mog family.</text>
</comment>
<dbReference type="PaxDb" id="768679-TTX_2108"/>
<dbReference type="Gene3D" id="3.40.980.10">
    <property type="entry name" value="MoaB/Mog-like domain"/>
    <property type="match status" value="1"/>
</dbReference>
<dbReference type="Proteomes" id="UP000002654">
    <property type="component" value="Chromosome"/>
</dbReference>
<organism evidence="4 5">
    <name type="scientific">Thermoproteus tenax (strain ATCC 35583 / DSM 2078 / JCM 9277 / NBRC 100435 / Kra 1)</name>
    <dbReference type="NCBI Taxonomy" id="768679"/>
    <lineage>
        <taxon>Archaea</taxon>
        <taxon>Thermoproteota</taxon>
        <taxon>Thermoprotei</taxon>
        <taxon>Thermoproteales</taxon>
        <taxon>Thermoproteaceae</taxon>
        <taxon>Thermoproteus</taxon>
    </lineage>
</organism>
<dbReference type="SMART" id="SM00852">
    <property type="entry name" value="MoCF_biosynth"/>
    <property type="match status" value="1"/>
</dbReference>
<reference evidence="4 5" key="1">
    <citation type="journal article" date="2011" name="PLoS ONE">
        <title>The complete genome sequence of Thermoproteus tenax: a physiologically versatile member of the Crenarchaeota.</title>
        <authorList>
            <person name="Siebers B."/>
            <person name="Zaparty M."/>
            <person name="Raddatz G."/>
            <person name="Tjaden B."/>
            <person name="Albers S.V."/>
            <person name="Bell S.D."/>
            <person name="Blombach F."/>
            <person name="Kletzin A."/>
            <person name="Kyrpides N."/>
            <person name="Lanz C."/>
            <person name="Plagens A."/>
            <person name="Rampp M."/>
            <person name="Rosinus A."/>
            <person name="von Jan M."/>
            <person name="Makarova K.S."/>
            <person name="Klenk H.P."/>
            <person name="Schuster S.C."/>
            <person name="Hensel R."/>
        </authorList>
    </citation>
    <scope>NUCLEOTIDE SEQUENCE [LARGE SCALE GENOMIC DNA]</scope>
    <source>
        <strain evidence="5">ATCC 35583 / DSM 2078 / JCM 9277 / NBRC 100435 / Kra 1</strain>
    </source>
</reference>
<keyword evidence="2" id="KW-0501">Molybdenum cofactor biosynthesis</keyword>
<keyword evidence="5" id="KW-1185">Reference proteome</keyword>